<feature type="compositionally biased region" description="Low complexity" evidence="6">
    <location>
        <begin position="31"/>
        <end position="40"/>
    </location>
</feature>
<organism evidence="8 9">
    <name type="scientific">Poecilia formosa</name>
    <name type="common">Amazon molly</name>
    <name type="synonym">Limia formosa</name>
    <dbReference type="NCBI Taxonomy" id="48698"/>
    <lineage>
        <taxon>Eukaryota</taxon>
        <taxon>Metazoa</taxon>
        <taxon>Chordata</taxon>
        <taxon>Craniata</taxon>
        <taxon>Vertebrata</taxon>
        <taxon>Euteleostomi</taxon>
        <taxon>Actinopterygii</taxon>
        <taxon>Neopterygii</taxon>
        <taxon>Teleostei</taxon>
        <taxon>Neoteleostei</taxon>
        <taxon>Acanthomorphata</taxon>
        <taxon>Ovalentaria</taxon>
        <taxon>Atherinomorphae</taxon>
        <taxon>Cyprinodontiformes</taxon>
        <taxon>Poeciliidae</taxon>
        <taxon>Poeciliinae</taxon>
        <taxon>Poecilia</taxon>
    </lineage>
</organism>
<dbReference type="FunFam" id="1.20.5.1160:FF:000001">
    <property type="entry name" value="Keratin type II"/>
    <property type="match status" value="1"/>
</dbReference>
<evidence type="ECO:0000256" key="3">
    <source>
        <dbReference type="ARBA" id="ARBA00061646"/>
    </source>
</evidence>
<keyword evidence="9" id="KW-1185">Reference proteome</keyword>
<keyword evidence="1 4" id="KW-0403">Intermediate filament</keyword>
<dbReference type="PANTHER" id="PTHR45652:SF4">
    <property type="entry name" value="INTERMEDIATE FILAMENT PROTEIN-LIKE"/>
    <property type="match status" value="1"/>
</dbReference>
<reference evidence="9" key="1">
    <citation type="submission" date="2013-10" db="EMBL/GenBank/DDBJ databases">
        <authorList>
            <person name="Schartl M."/>
            <person name="Warren W."/>
        </authorList>
    </citation>
    <scope>NUCLEOTIDE SEQUENCE [LARGE SCALE GENOMIC DNA]</scope>
    <source>
        <strain evidence="9">female</strain>
    </source>
</reference>
<dbReference type="SUPFAM" id="SSF64593">
    <property type="entry name" value="Intermediate filament protein, coiled coil region"/>
    <property type="match status" value="2"/>
</dbReference>
<dbReference type="eggNOG" id="ENOG502QWG5">
    <property type="taxonomic scope" value="Eukaryota"/>
</dbReference>
<dbReference type="Gene3D" id="1.20.5.170">
    <property type="match status" value="1"/>
</dbReference>
<reference evidence="8" key="2">
    <citation type="submission" date="2025-08" db="UniProtKB">
        <authorList>
            <consortium name="Ensembl"/>
        </authorList>
    </citation>
    <scope>IDENTIFICATION</scope>
</reference>
<evidence type="ECO:0000256" key="1">
    <source>
        <dbReference type="ARBA" id="ARBA00022754"/>
    </source>
</evidence>
<dbReference type="InterPro" id="IPR018039">
    <property type="entry name" value="IF_conserved"/>
</dbReference>
<dbReference type="SMART" id="SM01391">
    <property type="entry name" value="Filament"/>
    <property type="match status" value="1"/>
</dbReference>
<evidence type="ECO:0000256" key="4">
    <source>
        <dbReference type="RuleBase" id="RU000685"/>
    </source>
</evidence>
<dbReference type="Pfam" id="PF00038">
    <property type="entry name" value="Filament"/>
    <property type="match status" value="1"/>
</dbReference>
<evidence type="ECO:0000313" key="8">
    <source>
        <dbReference type="Ensembl" id="ENSPFOP00000009188.1"/>
    </source>
</evidence>
<evidence type="ECO:0000256" key="6">
    <source>
        <dbReference type="SAM" id="MobiDB-lite"/>
    </source>
</evidence>
<dbReference type="Gene3D" id="1.20.5.500">
    <property type="entry name" value="Single helix bin"/>
    <property type="match status" value="1"/>
</dbReference>
<dbReference type="OMA" id="DWYRTKF"/>
<name>A0A087XTT5_POEFO</name>
<dbReference type="FunFam" id="1.20.5.500:FF:000001">
    <property type="entry name" value="Type II keratin 23"/>
    <property type="match status" value="1"/>
</dbReference>
<dbReference type="GO" id="GO:0005737">
    <property type="term" value="C:cytoplasm"/>
    <property type="evidence" value="ECO:0007669"/>
    <property type="project" value="TreeGrafter"/>
</dbReference>
<dbReference type="Gene3D" id="1.20.5.1160">
    <property type="entry name" value="Vasodilator-stimulated phosphoprotein"/>
    <property type="match status" value="1"/>
</dbReference>
<accession>A0A087XTT5</accession>
<dbReference type="GO" id="GO:0099160">
    <property type="term" value="C:postsynaptic intermediate filament cytoskeleton"/>
    <property type="evidence" value="ECO:0007669"/>
    <property type="project" value="TreeGrafter"/>
</dbReference>
<evidence type="ECO:0000259" key="7">
    <source>
        <dbReference type="PROSITE" id="PS51842"/>
    </source>
</evidence>
<comment type="similarity">
    <text evidence="3 4">Belongs to the intermediate filament family.</text>
</comment>
<feature type="domain" description="IF rod" evidence="7">
    <location>
        <begin position="84"/>
        <end position="394"/>
    </location>
</feature>
<dbReference type="EMBL" id="AYCK01013024">
    <property type="status" value="NOT_ANNOTATED_CDS"/>
    <property type="molecule type" value="Genomic_DNA"/>
</dbReference>
<reference evidence="8" key="3">
    <citation type="submission" date="2025-09" db="UniProtKB">
        <authorList>
            <consortium name="Ensembl"/>
        </authorList>
    </citation>
    <scope>IDENTIFICATION</scope>
</reference>
<dbReference type="GO" id="GO:0099184">
    <property type="term" value="F:structural constituent of postsynaptic intermediate filament cytoskeleton"/>
    <property type="evidence" value="ECO:0007669"/>
    <property type="project" value="TreeGrafter"/>
</dbReference>
<feature type="region of interest" description="Disordered" evidence="6">
    <location>
        <begin position="20"/>
        <end position="49"/>
    </location>
</feature>
<evidence type="ECO:0000313" key="9">
    <source>
        <dbReference type="Proteomes" id="UP000028760"/>
    </source>
</evidence>
<keyword evidence="2 5" id="KW-0175">Coiled coil</keyword>
<dbReference type="PROSITE" id="PS51842">
    <property type="entry name" value="IF_ROD_2"/>
    <property type="match status" value="1"/>
</dbReference>
<evidence type="ECO:0000256" key="5">
    <source>
        <dbReference type="SAM" id="Coils"/>
    </source>
</evidence>
<dbReference type="PANTHER" id="PTHR45652">
    <property type="entry name" value="GLIAL FIBRILLARY ACIDIC PROTEIN"/>
    <property type="match status" value="1"/>
</dbReference>
<evidence type="ECO:0000256" key="2">
    <source>
        <dbReference type="ARBA" id="ARBA00023054"/>
    </source>
</evidence>
<dbReference type="InterPro" id="IPR039008">
    <property type="entry name" value="IF_rod_dom"/>
</dbReference>
<dbReference type="PROSITE" id="PS00226">
    <property type="entry name" value="IF_ROD_1"/>
    <property type="match status" value="1"/>
</dbReference>
<dbReference type="InterPro" id="IPR050405">
    <property type="entry name" value="Intermediate_filament"/>
</dbReference>
<dbReference type="GO" id="GO:0033693">
    <property type="term" value="P:neurofilament bundle assembly"/>
    <property type="evidence" value="ECO:0007669"/>
    <property type="project" value="TreeGrafter"/>
</dbReference>
<dbReference type="Proteomes" id="UP000028760">
    <property type="component" value="Unassembled WGS sequence"/>
</dbReference>
<dbReference type="GeneTree" id="ENSGT00940000165724"/>
<dbReference type="AlphaFoldDB" id="A0A087XTT5"/>
<dbReference type="Ensembl" id="ENSPFOT00000009200.2">
    <property type="protein sequence ID" value="ENSPFOP00000009188.1"/>
    <property type="gene ID" value="ENSPFOG00000009210.2"/>
</dbReference>
<dbReference type="FunFam" id="1.20.5.170:FF:000002">
    <property type="entry name" value="Type I keratin KA11"/>
    <property type="match status" value="1"/>
</dbReference>
<feature type="coiled-coil region" evidence="5">
    <location>
        <begin position="306"/>
        <end position="372"/>
    </location>
</feature>
<feature type="coiled-coil region" evidence="5">
    <location>
        <begin position="74"/>
        <end position="192"/>
    </location>
</feature>
<proteinExistence type="inferred from homology"/>
<dbReference type="GO" id="GO:0030424">
    <property type="term" value="C:axon"/>
    <property type="evidence" value="ECO:0007669"/>
    <property type="project" value="TreeGrafter"/>
</dbReference>
<protein>
    <submittedName>
        <fullName evidence="8">Neuronal intermediate filament family member 2</fullName>
    </submittedName>
</protein>
<sequence length="425" mass="49756">PTTKIIMSYESFFSHRRPWDSYKGSRPTTKSSMSPSLYSSPRAPPSGKRILKMTSSLLPDGSQRMDLVQVSSINTELLEMRSQEREQLVDLNDRFATYIEKVRHLELQNRALLAELDALRRRQNDPSRLQGFYEGEARSLRAMIDSENNEKMQMEAERDYLRDVYEQMKERYEDEARRRLDAEEGLQRAREEASRAVLYNCDTEANVVSLCDEIVFLKKVFAEEQAELQAQLQVANISVDIELSRPDLSTALRDIRAQYERLANKNMQAAEDWYKSKFVSVAEMASKNNEAVHAIREETMEYRRLLQSRSSEIEALRNVINSLNKQLEDLEDTQAKEVEKYQVRISELEQDITEAKQEMARYLRDYQDLLNVKMALDIEIAAYRKLLEGEEIRLTYPSLPALNFNLFRTTIHQLFQETYQKQKLI</sequence>
<dbReference type="GO" id="GO:0005882">
    <property type="term" value="C:intermediate filament"/>
    <property type="evidence" value="ECO:0007669"/>
    <property type="project" value="UniProtKB-KW"/>
</dbReference>